<dbReference type="EMBL" id="WVUH01000477">
    <property type="protein sequence ID" value="MBO4210417.1"/>
    <property type="molecule type" value="Genomic_DNA"/>
</dbReference>
<dbReference type="PANTHER" id="PTHR42852">
    <property type="entry name" value="THIOL:DISULFIDE INTERCHANGE PROTEIN DSBE"/>
    <property type="match status" value="1"/>
</dbReference>
<keyword evidence="4" id="KW-1185">Reference proteome</keyword>
<organism evidence="3 4">
    <name type="scientific">Micromonospora echinofusca</name>
    <dbReference type="NCBI Taxonomy" id="47858"/>
    <lineage>
        <taxon>Bacteria</taxon>
        <taxon>Bacillati</taxon>
        <taxon>Actinomycetota</taxon>
        <taxon>Actinomycetes</taxon>
        <taxon>Micromonosporales</taxon>
        <taxon>Micromonosporaceae</taxon>
        <taxon>Micromonospora</taxon>
    </lineage>
</organism>
<dbReference type="InterPro" id="IPR000866">
    <property type="entry name" value="AhpC/TSA"/>
</dbReference>
<feature type="domain" description="Thioredoxin" evidence="2">
    <location>
        <begin position="76"/>
        <end position="212"/>
    </location>
</feature>
<dbReference type="SUPFAM" id="SSF52833">
    <property type="entry name" value="Thioredoxin-like"/>
    <property type="match status" value="1"/>
</dbReference>
<dbReference type="Gene3D" id="3.40.30.10">
    <property type="entry name" value="Glutaredoxin"/>
    <property type="match status" value="1"/>
</dbReference>
<protein>
    <submittedName>
        <fullName evidence="3">Redoxin domain-containing protein</fullName>
    </submittedName>
</protein>
<evidence type="ECO:0000313" key="3">
    <source>
        <dbReference type="EMBL" id="MBO4210417.1"/>
    </source>
</evidence>
<accession>A0ABS3W0V2</accession>
<comment type="caution">
    <text evidence="3">The sequence shown here is derived from an EMBL/GenBank/DDBJ whole genome shotgun (WGS) entry which is preliminary data.</text>
</comment>
<dbReference type="InterPro" id="IPR013766">
    <property type="entry name" value="Thioredoxin_domain"/>
</dbReference>
<dbReference type="PANTHER" id="PTHR42852:SF17">
    <property type="entry name" value="THIOREDOXIN-LIKE PROTEIN HI_1115"/>
    <property type="match status" value="1"/>
</dbReference>
<dbReference type="PROSITE" id="PS51257">
    <property type="entry name" value="PROKAR_LIPOPROTEIN"/>
    <property type="match status" value="1"/>
</dbReference>
<dbReference type="InterPro" id="IPR036249">
    <property type="entry name" value="Thioredoxin-like_sf"/>
</dbReference>
<dbReference type="InterPro" id="IPR050553">
    <property type="entry name" value="Thioredoxin_ResA/DsbE_sf"/>
</dbReference>
<dbReference type="PROSITE" id="PS51352">
    <property type="entry name" value="THIOREDOXIN_2"/>
    <property type="match status" value="1"/>
</dbReference>
<name>A0ABS3W0V2_MICEH</name>
<dbReference type="Proteomes" id="UP000823521">
    <property type="component" value="Unassembled WGS sequence"/>
</dbReference>
<proteinExistence type="predicted"/>
<feature type="region of interest" description="Disordered" evidence="1">
    <location>
        <begin position="25"/>
        <end position="77"/>
    </location>
</feature>
<reference evidence="3 4" key="1">
    <citation type="submission" date="2019-12" db="EMBL/GenBank/DDBJ databases">
        <title>Whole genome sequencing of endophytic Actinobacterium Micromonospora sp. MPMI6T.</title>
        <authorList>
            <person name="Evv R."/>
            <person name="Podile A.R."/>
        </authorList>
    </citation>
    <scope>NUCLEOTIDE SEQUENCE [LARGE SCALE GENOMIC DNA]</scope>
    <source>
        <strain evidence="3 4">MPMI6</strain>
    </source>
</reference>
<evidence type="ECO:0000259" key="2">
    <source>
        <dbReference type="PROSITE" id="PS51352"/>
    </source>
</evidence>
<evidence type="ECO:0000313" key="4">
    <source>
        <dbReference type="Proteomes" id="UP000823521"/>
    </source>
</evidence>
<evidence type="ECO:0000256" key="1">
    <source>
        <dbReference type="SAM" id="MobiDB-lite"/>
    </source>
</evidence>
<gene>
    <name evidence="3" type="ORF">GSF22_31145</name>
</gene>
<sequence length="212" mass="21679">MPLARRLVPGVLAVTLLLTGCGETADRASGRNADGERAGGAVTGGGERAGGEVTGRPDTGSGAATAVPTPVDGGTPPAVPATLRFTGRTVDGKPFDAATLAGRPAVLWFWAAWCTRCRAAASHVAEVQRANADRVSLVGVSGLNSGDAAMRRFVADNGLGGFPSLADDAGAVWRRFEVTSQEWYVLLDSTGTVVHSGPLTAAELRRRVAALS</sequence>
<feature type="compositionally biased region" description="Basic and acidic residues" evidence="1">
    <location>
        <begin position="25"/>
        <end position="37"/>
    </location>
</feature>
<dbReference type="Pfam" id="PF00578">
    <property type="entry name" value="AhpC-TSA"/>
    <property type="match status" value="1"/>
</dbReference>